<dbReference type="EMBL" id="JRPN01000004">
    <property type="protein sequence ID" value="KGT80462.1"/>
    <property type="molecule type" value="Genomic_DNA"/>
</dbReference>
<evidence type="ECO:0000313" key="2">
    <source>
        <dbReference type="EMBL" id="KGT80462.1"/>
    </source>
</evidence>
<gene>
    <name evidence="2" type="ORF">MA20_07685</name>
</gene>
<sequence length="915" mass="99268">MFFLCILLIFGSPASAQPIKSVSLRGTVLGFNANSDSFYAAASLKLIEAQVRNTIEQDLFNVRWGGRISLTPFSLTGTSDSIRALANIDTDFGNCRVELTIKMQRAKLRAFKLTPEPANVNCHLHPVLQKFGLERQLETTIKKELTPLLSPKGIPGIPDLSSGSIDLTALLEVIEIQGGVCTEFGQPFVCFKLFLPQGTINTLVDLASSLAPAPQGPLTQADVQELKSLRQELLNGTPNAPLKSSNQHSGFAYPAKLKAGEFDDGDAAIFNGLLCASGQQIGCDAVQRMQSSSGQIWRSPDRRNTWTDQSQFSGDQFLGVLLYLTRIQDKDLLTRWLTFIARNSKPQPDLGTSIAVGFKSCISEGRSTHNCLLGGSEWNWLRYFANKLGVAHSLPIKQTDPEQIYGYSTKALPLLAASAELGPPLHLVGIQLYLHKLTGSWNNDELQKSADILLLRQPENAFFRFLSHGASHDAATTVLKWCRNRTPDNLGEWIWEREQGSVDWNHSMSWDCVFMINALIGADATPASPQGPDLDKISQLAFLDGIPSQQQCSSPTSSEAYAISGNRVTNDAAAIRGPIVAGLVKTGASTNAHRWLLRDTDYSVARSEPLVSAPFVLGRPLQISGDGRAYLTEQRSGKEPRTPLIEYQDRPAELSWLTLFHDGVPLEEGLMATSVGNGDIESTFVEFVGTLRSGYNQRDKPSSVSRQIHFRLKDNQGQTKSGYRYQPLRLNQPNPISSPLTAAAVSTDGTEILANSKSGAYIWSELQGWKQAPGSGDGLFKVATVSSNGAYVLGYTNHQFGPAIIAPVASGTSVRTWPPQNPQQSVFKLIAISPDGNTIIANGTLSGTSETSFVWTAATGWTSLADHVAKNGVTLPQNVKIVSVNAMSIDGRSFVGAAAYSGPNCARVAYIVRTN</sequence>
<dbReference type="AlphaFoldDB" id="A0A0A3Y199"/>
<accession>A0A0A3Y199</accession>
<evidence type="ECO:0000313" key="3">
    <source>
        <dbReference type="Proteomes" id="UP000030377"/>
    </source>
</evidence>
<feature type="chain" id="PRO_5002005153" evidence="1">
    <location>
        <begin position="17"/>
        <end position="915"/>
    </location>
</feature>
<keyword evidence="1" id="KW-0732">Signal</keyword>
<organism evidence="2 3">
    <name type="scientific">Bradyrhizobium japonicum</name>
    <dbReference type="NCBI Taxonomy" id="375"/>
    <lineage>
        <taxon>Bacteria</taxon>
        <taxon>Pseudomonadati</taxon>
        <taxon>Pseudomonadota</taxon>
        <taxon>Alphaproteobacteria</taxon>
        <taxon>Hyphomicrobiales</taxon>
        <taxon>Nitrobacteraceae</taxon>
        <taxon>Bradyrhizobium</taxon>
    </lineage>
</organism>
<feature type="signal peptide" evidence="1">
    <location>
        <begin position="1"/>
        <end position="16"/>
    </location>
</feature>
<evidence type="ECO:0000256" key="1">
    <source>
        <dbReference type="SAM" id="SignalP"/>
    </source>
</evidence>
<comment type="caution">
    <text evidence="2">The sequence shown here is derived from an EMBL/GenBank/DDBJ whole genome shotgun (WGS) entry which is preliminary data.</text>
</comment>
<protein>
    <submittedName>
        <fullName evidence="2">Uncharacterized protein</fullName>
    </submittedName>
</protein>
<name>A0A0A3Y199_BRAJP</name>
<reference evidence="2 3" key="1">
    <citation type="submission" date="2014-09" db="EMBL/GenBank/DDBJ databases">
        <title>Draft genome of Bradyrhizobium japonicum Is-34.</title>
        <authorList>
            <person name="Tsurumaru H."/>
            <person name="Yamakawa T."/>
            <person name="Hashimoto S."/>
            <person name="Okizaki K."/>
            <person name="Kanesaki Y."/>
            <person name="Yoshikawa H."/>
            <person name="Yajima S."/>
        </authorList>
    </citation>
    <scope>NUCLEOTIDE SEQUENCE [LARGE SCALE GENOMIC DNA]</scope>
    <source>
        <strain evidence="2 3">Is-34</strain>
    </source>
</reference>
<proteinExistence type="predicted"/>
<dbReference type="Proteomes" id="UP000030377">
    <property type="component" value="Unassembled WGS sequence"/>
</dbReference>